<comment type="caution">
    <text evidence="3">The sequence shown here is derived from an EMBL/GenBank/DDBJ whole genome shotgun (WGS) entry which is preliminary data.</text>
</comment>
<keyword evidence="4" id="KW-1185">Reference proteome</keyword>
<dbReference type="Pfam" id="PF08338">
    <property type="entry name" value="DUF1731"/>
    <property type="match status" value="1"/>
</dbReference>
<protein>
    <submittedName>
        <fullName evidence="3">TIGR01777 family oxidoreductase</fullName>
    </submittedName>
</protein>
<dbReference type="InterPro" id="IPR013549">
    <property type="entry name" value="DUF1731"/>
</dbReference>
<dbReference type="Proteomes" id="UP001500929">
    <property type="component" value="Unassembled WGS sequence"/>
</dbReference>
<evidence type="ECO:0000313" key="4">
    <source>
        <dbReference type="Proteomes" id="UP001500929"/>
    </source>
</evidence>
<dbReference type="PANTHER" id="PTHR11092">
    <property type="entry name" value="SUGAR NUCLEOTIDE EPIMERASE RELATED"/>
    <property type="match status" value="1"/>
</dbReference>
<proteinExistence type="inferred from homology"/>
<evidence type="ECO:0000259" key="2">
    <source>
        <dbReference type="SMART" id="SM00822"/>
    </source>
</evidence>
<dbReference type="InterPro" id="IPR057326">
    <property type="entry name" value="KR_dom"/>
</dbReference>
<reference evidence="4" key="1">
    <citation type="journal article" date="2019" name="Int. J. Syst. Evol. Microbiol.">
        <title>The Global Catalogue of Microorganisms (GCM) 10K type strain sequencing project: providing services to taxonomists for standard genome sequencing and annotation.</title>
        <authorList>
            <consortium name="The Broad Institute Genomics Platform"/>
            <consortium name="The Broad Institute Genome Sequencing Center for Infectious Disease"/>
            <person name="Wu L."/>
            <person name="Ma J."/>
        </authorList>
    </citation>
    <scope>NUCLEOTIDE SEQUENCE [LARGE SCALE GENOMIC DNA]</scope>
    <source>
        <strain evidence="4">JCM 16117</strain>
    </source>
</reference>
<evidence type="ECO:0000313" key="3">
    <source>
        <dbReference type="EMBL" id="GAA2222603.1"/>
    </source>
</evidence>
<dbReference type="InterPro" id="IPR010099">
    <property type="entry name" value="SDR39U1"/>
</dbReference>
<dbReference type="EMBL" id="BAAAQY010000001">
    <property type="protein sequence ID" value="GAA2222603.1"/>
    <property type="molecule type" value="Genomic_DNA"/>
</dbReference>
<dbReference type="PANTHER" id="PTHR11092:SF0">
    <property type="entry name" value="EPIMERASE FAMILY PROTEIN SDR39U1"/>
    <property type="match status" value="1"/>
</dbReference>
<comment type="similarity">
    <text evidence="1">Belongs to the NAD(P)-dependent epimerase/dehydratase family. SDR39U1 subfamily.</text>
</comment>
<dbReference type="InterPro" id="IPR036291">
    <property type="entry name" value="NAD(P)-bd_dom_sf"/>
</dbReference>
<dbReference type="SMART" id="SM00822">
    <property type="entry name" value="PKS_KR"/>
    <property type="match status" value="1"/>
</dbReference>
<dbReference type="Gene3D" id="3.40.50.720">
    <property type="entry name" value="NAD(P)-binding Rossmann-like Domain"/>
    <property type="match status" value="1"/>
</dbReference>
<gene>
    <name evidence="3" type="ORF">GCM10009851_01770</name>
</gene>
<dbReference type="Pfam" id="PF01370">
    <property type="entry name" value="Epimerase"/>
    <property type="match status" value="1"/>
</dbReference>
<dbReference type="NCBIfam" id="TIGR01777">
    <property type="entry name" value="yfcH"/>
    <property type="match status" value="1"/>
</dbReference>
<organism evidence="3 4">
    <name type="scientific">Herbiconiux moechotypicola</name>
    <dbReference type="NCBI Taxonomy" id="637393"/>
    <lineage>
        <taxon>Bacteria</taxon>
        <taxon>Bacillati</taxon>
        <taxon>Actinomycetota</taxon>
        <taxon>Actinomycetes</taxon>
        <taxon>Micrococcales</taxon>
        <taxon>Microbacteriaceae</taxon>
        <taxon>Herbiconiux</taxon>
    </lineage>
</organism>
<evidence type="ECO:0000256" key="1">
    <source>
        <dbReference type="ARBA" id="ARBA00009353"/>
    </source>
</evidence>
<feature type="domain" description="Ketoreductase" evidence="2">
    <location>
        <begin position="8"/>
        <end position="177"/>
    </location>
</feature>
<dbReference type="InterPro" id="IPR001509">
    <property type="entry name" value="Epimerase_deHydtase"/>
</dbReference>
<name>A0ABP5Q137_9MICO</name>
<accession>A0ABP5Q137</accession>
<dbReference type="RefSeq" id="WP_259477876.1">
    <property type="nucleotide sequence ID" value="NZ_BAAAQY010000001.1"/>
</dbReference>
<sequence>MSEHATSKTVVIAGASGFIGSELTRQLQDAGHTAIALVRRPARTPSERTWDPEARWLKPGLIDGVDAVVNLSGASISRLPWTFSYKKEILQSRIAATSTLAEAILRSDDPPAAFVSGSAVGFYGDRPGELLTEAAPVGAGFLARVADAWERAAAPAAAATRLVTIRTGIVIGDGGGALKPLRLIAKAGLAGPLGSGRQIWPWIGLHDEAAAIRHLALDSELSGPVNLVGPRPVSASVVVRQFAEELHRPFWLPTPAWALKAALADAGRDLLLSDQDVSSQLLAADGFTFRDETVTAALAAL</sequence>
<dbReference type="SUPFAM" id="SSF51735">
    <property type="entry name" value="NAD(P)-binding Rossmann-fold domains"/>
    <property type="match status" value="1"/>
</dbReference>